<dbReference type="InterPro" id="IPR045028">
    <property type="entry name" value="DinG/Rad3-like"/>
</dbReference>
<dbReference type="GO" id="GO:0016818">
    <property type="term" value="F:hydrolase activity, acting on acid anhydrides, in phosphorus-containing anhydrides"/>
    <property type="evidence" value="ECO:0007669"/>
    <property type="project" value="InterPro"/>
</dbReference>
<keyword evidence="1" id="KW-0547">Nucleotide-binding</keyword>
<protein>
    <recommendedName>
        <fullName evidence="4">Helicase ATP-binding domain-containing protein</fullName>
    </recommendedName>
</protein>
<dbReference type="Pfam" id="PF06733">
    <property type="entry name" value="DEAD_2"/>
    <property type="match status" value="1"/>
</dbReference>
<reference evidence="5 6" key="1">
    <citation type="journal article" date="2023" name="Commun. Biol.">
        <title>Reorganization of the ancestral sex-determining regions during the evolution of trioecy in Pleodorina starrii.</title>
        <authorList>
            <person name="Takahashi K."/>
            <person name="Suzuki S."/>
            <person name="Kawai-Toyooka H."/>
            <person name="Yamamoto K."/>
            <person name="Hamaji T."/>
            <person name="Ootsuki R."/>
            <person name="Yamaguchi H."/>
            <person name="Kawachi M."/>
            <person name="Higashiyama T."/>
            <person name="Nozaki H."/>
        </authorList>
    </citation>
    <scope>NUCLEOTIDE SEQUENCE [LARGE SCALE GENOMIC DNA]</scope>
    <source>
        <strain evidence="5 6">NIES-4479</strain>
    </source>
</reference>
<dbReference type="PROSITE" id="PS51193">
    <property type="entry name" value="HELICASE_ATP_BIND_2"/>
    <property type="match status" value="1"/>
</dbReference>
<dbReference type="Proteomes" id="UP001165080">
    <property type="component" value="Unassembled WGS sequence"/>
</dbReference>
<evidence type="ECO:0000256" key="3">
    <source>
        <dbReference type="ARBA" id="ARBA00022840"/>
    </source>
</evidence>
<dbReference type="GO" id="GO:0003684">
    <property type="term" value="F:damaged DNA binding"/>
    <property type="evidence" value="ECO:0007669"/>
    <property type="project" value="TreeGrafter"/>
</dbReference>
<dbReference type="EMBL" id="BRXU01000003">
    <property type="protein sequence ID" value="GLC50205.1"/>
    <property type="molecule type" value="Genomic_DNA"/>
</dbReference>
<gene>
    <name evidence="5" type="primary">PLESTB000808</name>
    <name evidence="5" type="ORF">PLESTB_000354000</name>
</gene>
<dbReference type="SMART" id="SM00488">
    <property type="entry name" value="DEXDc2"/>
    <property type="match status" value="1"/>
</dbReference>
<accession>A0A9W6EZE5</accession>
<dbReference type="InterPro" id="IPR006554">
    <property type="entry name" value="Helicase-like_DEXD_c2"/>
</dbReference>
<sequence length="311" mass="33957">MLELKRALDARGHCLLEMPTGTGKTITLLSLITSYQLAHKEVGKLIYCTRTVPEMEKVLAELAELIEYRAKYLGRGPGSNEILALGLSSRKNLCIHPRVAEEGSRESVDAGCRRLTATWVRERAAARGGRGVEAAIEEGGGGGGGGSGVPDIELCEYFEGHERAGVEALLPPGVYTLSDLRDFGRKHGWCPYFLARHMMAFANVVVYNYQYMIDPKVSQMVSRELEKEATVDGASDGEQRSAAESIRRAREADAARLQAEYNRLVAGLVAQGALRGGEDWLANPALPEDVVQETVQVREDELAIQEVSPSQ</sequence>
<dbReference type="SUPFAM" id="SSF52540">
    <property type="entry name" value="P-loop containing nucleoside triphosphate hydrolases"/>
    <property type="match status" value="1"/>
</dbReference>
<dbReference type="GO" id="GO:0006366">
    <property type="term" value="P:transcription by RNA polymerase II"/>
    <property type="evidence" value="ECO:0007669"/>
    <property type="project" value="TreeGrafter"/>
</dbReference>
<proteinExistence type="predicted"/>
<dbReference type="GO" id="GO:0005524">
    <property type="term" value="F:ATP binding"/>
    <property type="evidence" value="ECO:0007669"/>
    <property type="project" value="UniProtKB-KW"/>
</dbReference>
<evidence type="ECO:0000313" key="6">
    <source>
        <dbReference type="Proteomes" id="UP001165080"/>
    </source>
</evidence>
<dbReference type="InterPro" id="IPR014013">
    <property type="entry name" value="Helic_SF1/SF2_ATP-bd_DinG/Rad3"/>
</dbReference>
<keyword evidence="3" id="KW-0067">ATP-binding</keyword>
<evidence type="ECO:0000259" key="4">
    <source>
        <dbReference type="PROSITE" id="PS51193"/>
    </source>
</evidence>
<dbReference type="GO" id="GO:0003678">
    <property type="term" value="F:DNA helicase activity"/>
    <property type="evidence" value="ECO:0007669"/>
    <property type="project" value="InterPro"/>
</dbReference>
<dbReference type="InterPro" id="IPR027417">
    <property type="entry name" value="P-loop_NTPase"/>
</dbReference>
<name>A0A9W6EZE5_9CHLO</name>
<dbReference type="AlphaFoldDB" id="A0A9W6EZE5"/>
<evidence type="ECO:0000256" key="1">
    <source>
        <dbReference type="ARBA" id="ARBA00022741"/>
    </source>
</evidence>
<feature type="domain" description="Helicase ATP-binding" evidence="4">
    <location>
        <begin position="1"/>
        <end position="302"/>
    </location>
</feature>
<organism evidence="5 6">
    <name type="scientific">Pleodorina starrii</name>
    <dbReference type="NCBI Taxonomy" id="330485"/>
    <lineage>
        <taxon>Eukaryota</taxon>
        <taxon>Viridiplantae</taxon>
        <taxon>Chlorophyta</taxon>
        <taxon>core chlorophytes</taxon>
        <taxon>Chlorophyceae</taxon>
        <taxon>CS clade</taxon>
        <taxon>Chlamydomonadales</taxon>
        <taxon>Volvocaceae</taxon>
        <taxon>Pleodorina</taxon>
    </lineage>
</organism>
<evidence type="ECO:0000313" key="5">
    <source>
        <dbReference type="EMBL" id="GLC50205.1"/>
    </source>
</evidence>
<keyword evidence="2" id="KW-0378">Hydrolase</keyword>
<keyword evidence="6" id="KW-1185">Reference proteome</keyword>
<dbReference type="Gene3D" id="3.40.50.300">
    <property type="entry name" value="P-loop containing nucleotide triphosphate hydrolases"/>
    <property type="match status" value="1"/>
</dbReference>
<dbReference type="GO" id="GO:0045951">
    <property type="term" value="P:positive regulation of mitotic recombination"/>
    <property type="evidence" value="ECO:0007669"/>
    <property type="project" value="TreeGrafter"/>
</dbReference>
<evidence type="ECO:0000256" key="2">
    <source>
        <dbReference type="ARBA" id="ARBA00022801"/>
    </source>
</evidence>
<dbReference type="PANTHER" id="PTHR11472:SF1">
    <property type="entry name" value="GENERAL TRANSCRIPTION AND DNA REPAIR FACTOR IIH HELICASE SUBUNIT XPD"/>
    <property type="match status" value="1"/>
</dbReference>
<dbReference type="PANTHER" id="PTHR11472">
    <property type="entry name" value="DNA REPAIR DEAD HELICASE RAD3/XP-D SUBFAMILY MEMBER"/>
    <property type="match status" value="1"/>
</dbReference>
<dbReference type="InterPro" id="IPR010614">
    <property type="entry name" value="RAD3-like_helicase_DEAD"/>
</dbReference>
<comment type="caution">
    <text evidence="5">The sequence shown here is derived from an EMBL/GenBank/DDBJ whole genome shotgun (WGS) entry which is preliminary data.</text>
</comment>
<dbReference type="GO" id="GO:0005634">
    <property type="term" value="C:nucleus"/>
    <property type="evidence" value="ECO:0007669"/>
    <property type="project" value="TreeGrafter"/>
</dbReference>